<protein>
    <submittedName>
        <fullName evidence="2">Uncharacterized protein</fullName>
    </submittedName>
</protein>
<feature type="compositionally biased region" description="Basic and acidic residues" evidence="1">
    <location>
        <begin position="220"/>
        <end position="239"/>
    </location>
</feature>
<evidence type="ECO:0000313" key="2">
    <source>
        <dbReference type="EMBL" id="QKG83140.1"/>
    </source>
</evidence>
<keyword evidence="3" id="KW-1185">Reference proteome</keyword>
<reference evidence="2 3" key="1">
    <citation type="submission" date="2020-01" db="EMBL/GenBank/DDBJ databases">
        <authorList>
            <person name="Gulvik C.A."/>
            <person name="Batra D.G."/>
        </authorList>
    </citation>
    <scope>NUCLEOTIDE SEQUENCE [LARGE SCALE GENOMIC DNA]</scope>
    <source>
        <strain evidence="2 3">W9323</strain>
    </source>
</reference>
<dbReference type="EMBL" id="CP048104">
    <property type="protein sequence ID" value="QKG83140.1"/>
    <property type="molecule type" value="Genomic_DNA"/>
</dbReference>
<organism evidence="2 3">
    <name type="scientific">Kroppenstedtia pulmonis</name>
    <dbReference type="NCBI Taxonomy" id="1380685"/>
    <lineage>
        <taxon>Bacteria</taxon>
        <taxon>Bacillati</taxon>
        <taxon>Bacillota</taxon>
        <taxon>Bacilli</taxon>
        <taxon>Bacillales</taxon>
        <taxon>Thermoactinomycetaceae</taxon>
        <taxon>Kroppenstedtia</taxon>
    </lineage>
</organism>
<evidence type="ECO:0000256" key="1">
    <source>
        <dbReference type="SAM" id="MobiDB-lite"/>
    </source>
</evidence>
<gene>
    <name evidence="2" type="ORF">GXN76_00800</name>
</gene>
<name>A0A7D3XYX0_9BACL</name>
<feature type="compositionally biased region" description="Basic and acidic residues" evidence="1">
    <location>
        <begin position="246"/>
        <end position="267"/>
    </location>
</feature>
<evidence type="ECO:0000313" key="3">
    <source>
        <dbReference type="Proteomes" id="UP000503088"/>
    </source>
</evidence>
<sequence length="267" mass="31196">MAGNLPIYLDKEETKLDWEAHRAKPIEERINAIRPFVTGDHIEEKLGKMEKDAFSKDQNDRTGAIGELEFLERKAFQEKEKTLILEDNRNISWSHNPKVKVKNPDFKVEKEIIEVKTASKLSKSRLNNVLKDANKQIKMSDYKTPTSFDGYPQGQVEIQLVGKELPFEYKDLFKQIEKEFTPGQFRSLKQVSVFHEHQLVAQYVRDNERNRIIQTFPPEKEREQAIEKRPGLNSTKEKQSLLQEISEERKTITDSIDRTPQKGLERS</sequence>
<dbReference type="KEGG" id="kpul:GXN76_00800"/>
<dbReference type="AlphaFoldDB" id="A0A7D3XYX0"/>
<dbReference type="RefSeq" id="WP_173219316.1">
    <property type="nucleotide sequence ID" value="NZ_CP048104.1"/>
</dbReference>
<feature type="region of interest" description="Disordered" evidence="1">
    <location>
        <begin position="220"/>
        <end position="267"/>
    </location>
</feature>
<dbReference type="Proteomes" id="UP000503088">
    <property type="component" value="Chromosome"/>
</dbReference>
<accession>A0A7D3XYX0</accession>
<proteinExistence type="predicted"/>